<dbReference type="GO" id="GO:0016020">
    <property type="term" value="C:membrane"/>
    <property type="evidence" value="ECO:0007669"/>
    <property type="project" value="UniProtKB-SubCell"/>
</dbReference>
<dbReference type="InterPro" id="IPR000276">
    <property type="entry name" value="GPCR_Rhodpsn"/>
</dbReference>
<dbReference type="SMART" id="SM01381">
    <property type="entry name" value="7TM_GPCR_Srsx"/>
    <property type="match status" value="1"/>
</dbReference>
<dbReference type="InterPro" id="IPR017452">
    <property type="entry name" value="GPCR_Rhodpsn_7TM"/>
</dbReference>
<evidence type="ECO:0000313" key="8">
    <source>
        <dbReference type="Proteomes" id="UP001432027"/>
    </source>
</evidence>
<dbReference type="PROSITE" id="PS50262">
    <property type="entry name" value="G_PROTEIN_RECEP_F1_2"/>
    <property type="match status" value="1"/>
</dbReference>
<dbReference type="PANTHER" id="PTHR23360">
    <property type="entry name" value="G-PROTEIN COUPLED RECEPTORS FAMILY 1 PROFILE DOMAIN-CONTAINING PROTEIN-RELATED"/>
    <property type="match status" value="1"/>
</dbReference>
<feature type="transmembrane region" description="Helical" evidence="5">
    <location>
        <begin position="55"/>
        <end position="78"/>
    </location>
</feature>
<dbReference type="SUPFAM" id="SSF81321">
    <property type="entry name" value="Family A G protein-coupled receptor-like"/>
    <property type="match status" value="1"/>
</dbReference>
<dbReference type="Gene3D" id="1.20.1070.10">
    <property type="entry name" value="Rhodopsin 7-helix transmembrane proteins"/>
    <property type="match status" value="1"/>
</dbReference>
<evidence type="ECO:0000256" key="2">
    <source>
        <dbReference type="ARBA" id="ARBA00022692"/>
    </source>
</evidence>
<dbReference type="GO" id="GO:0004930">
    <property type="term" value="F:G protein-coupled receptor activity"/>
    <property type="evidence" value="ECO:0007669"/>
    <property type="project" value="InterPro"/>
</dbReference>
<reference evidence="7" key="1">
    <citation type="submission" date="2023-10" db="EMBL/GenBank/DDBJ databases">
        <title>Genome assembly of Pristionchus species.</title>
        <authorList>
            <person name="Yoshida K."/>
            <person name="Sommer R.J."/>
        </authorList>
    </citation>
    <scope>NUCLEOTIDE SEQUENCE</scope>
    <source>
        <strain evidence="7">RS0144</strain>
    </source>
</reference>
<keyword evidence="2 5" id="KW-0812">Transmembrane</keyword>
<evidence type="ECO:0000256" key="5">
    <source>
        <dbReference type="SAM" id="Phobius"/>
    </source>
</evidence>
<feature type="domain" description="G-protein coupled receptors family 1 profile" evidence="6">
    <location>
        <begin position="34"/>
        <end position="269"/>
    </location>
</feature>
<evidence type="ECO:0000256" key="4">
    <source>
        <dbReference type="ARBA" id="ARBA00023136"/>
    </source>
</evidence>
<keyword evidence="3 5" id="KW-1133">Transmembrane helix</keyword>
<comment type="subcellular location">
    <subcellularLocation>
        <location evidence="1">Membrane</location>
    </subcellularLocation>
</comment>
<organism evidence="7 8">
    <name type="scientific">Pristionchus entomophagus</name>
    <dbReference type="NCBI Taxonomy" id="358040"/>
    <lineage>
        <taxon>Eukaryota</taxon>
        <taxon>Metazoa</taxon>
        <taxon>Ecdysozoa</taxon>
        <taxon>Nematoda</taxon>
        <taxon>Chromadorea</taxon>
        <taxon>Rhabditida</taxon>
        <taxon>Rhabditina</taxon>
        <taxon>Diplogasteromorpha</taxon>
        <taxon>Diplogasteroidea</taxon>
        <taxon>Neodiplogasteridae</taxon>
        <taxon>Pristionchus</taxon>
    </lineage>
</organism>
<dbReference type="Pfam" id="PF10320">
    <property type="entry name" value="7TM_GPCR_Srsx"/>
    <property type="match status" value="1"/>
</dbReference>
<evidence type="ECO:0000256" key="1">
    <source>
        <dbReference type="ARBA" id="ARBA00004370"/>
    </source>
</evidence>
<dbReference type="EMBL" id="BTSX01000005">
    <property type="protein sequence ID" value="GMT00117.1"/>
    <property type="molecule type" value="Genomic_DNA"/>
</dbReference>
<sequence>IIVQARNLMVVELYPITYWLVAFFGTAFLIGFGTNAAVAFASYQDLRLRNSCNILIALASLADCLHLSGHIVLIYAFATGNLLMSVQTCVWIEFLPTIGQNSGCAFTVAIGIDRLFACFSPVSYGAKNPRVYIGCHLAGVSLYLGYHFYNLFSNLFPTELICMVPSNYLGEAKGNWWNVSLGCCVLAVIIYAIVGVRIKTSNMRGQEMRLFKSLLVILATVICGYVGTFATANILVAKIKEIDFKMGILMDLIIGIPVNISLATNYLVYYSTSSDYRRVFRRQIAFLTGRNMEVRRVQVSTTAAS</sequence>
<feature type="transmembrane region" description="Helical" evidence="5">
    <location>
        <begin position="131"/>
        <end position="149"/>
    </location>
</feature>
<feature type="non-terminal residue" evidence="7">
    <location>
        <position position="305"/>
    </location>
</feature>
<keyword evidence="8" id="KW-1185">Reference proteome</keyword>
<evidence type="ECO:0000256" key="3">
    <source>
        <dbReference type="ARBA" id="ARBA00022989"/>
    </source>
</evidence>
<feature type="transmembrane region" description="Helical" evidence="5">
    <location>
        <begin position="176"/>
        <end position="194"/>
    </location>
</feature>
<feature type="transmembrane region" description="Helical" evidence="5">
    <location>
        <begin position="214"/>
        <end position="236"/>
    </location>
</feature>
<dbReference type="PANTHER" id="PTHR23360:SF5">
    <property type="entry name" value="G-PROTEIN COUPLED RECEPTORS FAMILY 1 PROFILE DOMAIN-CONTAINING PROTEIN"/>
    <property type="match status" value="1"/>
</dbReference>
<feature type="transmembrane region" description="Helical" evidence="5">
    <location>
        <begin position="16"/>
        <end position="43"/>
    </location>
</feature>
<dbReference type="InterPro" id="IPR019424">
    <property type="entry name" value="7TM_GPCR_Srsx"/>
</dbReference>
<protein>
    <recommendedName>
        <fullName evidence="6">G-protein coupled receptors family 1 profile domain-containing protein</fullName>
    </recommendedName>
</protein>
<accession>A0AAV5U0Y1</accession>
<feature type="transmembrane region" description="Helical" evidence="5">
    <location>
        <begin position="248"/>
        <end position="268"/>
    </location>
</feature>
<feature type="transmembrane region" description="Helical" evidence="5">
    <location>
        <begin position="98"/>
        <end position="119"/>
    </location>
</feature>
<feature type="non-terminal residue" evidence="7">
    <location>
        <position position="1"/>
    </location>
</feature>
<evidence type="ECO:0000259" key="6">
    <source>
        <dbReference type="PROSITE" id="PS50262"/>
    </source>
</evidence>
<proteinExistence type="predicted"/>
<keyword evidence="4 5" id="KW-0472">Membrane</keyword>
<evidence type="ECO:0000313" key="7">
    <source>
        <dbReference type="EMBL" id="GMT00117.1"/>
    </source>
</evidence>
<comment type="caution">
    <text evidence="7">The sequence shown here is derived from an EMBL/GenBank/DDBJ whole genome shotgun (WGS) entry which is preliminary data.</text>
</comment>
<gene>
    <name evidence="7" type="ORF">PENTCL1PPCAC_22291</name>
</gene>
<dbReference type="AlphaFoldDB" id="A0AAV5U0Y1"/>
<dbReference type="InterPro" id="IPR047130">
    <property type="entry name" value="7TM_GPCR_Srsx_nematod"/>
</dbReference>
<name>A0AAV5U0Y1_9BILA</name>
<dbReference type="Proteomes" id="UP001432027">
    <property type="component" value="Unassembled WGS sequence"/>
</dbReference>